<organism evidence="8 9">
    <name type="scientific">Aurantiacibacter zhengii</name>
    <dbReference type="NCBI Taxonomy" id="2307003"/>
    <lineage>
        <taxon>Bacteria</taxon>
        <taxon>Pseudomonadati</taxon>
        <taxon>Pseudomonadota</taxon>
        <taxon>Alphaproteobacteria</taxon>
        <taxon>Sphingomonadales</taxon>
        <taxon>Erythrobacteraceae</taxon>
        <taxon>Aurantiacibacter</taxon>
    </lineage>
</organism>
<comment type="similarity">
    <text evidence="6">Belongs to the DNA polymerase HolA subunit family.</text>
</comment>
<reference evidence="8 9" key="1">
    <citation type="submission" date="2018-08" db="EMBL/GenBank/DDBJ databases">
        <title>Erythrobacter zhengii sp.nov., a bacterium isolated from deep-sea sediment.</title>
        <authorList>
            <person name="Fang C."/>
            <person name="Wu Y.-H."/>
            <person name="Sun C."/>
            <person name="Wang H."/>
            <person name="Cheng H."/>
            <person name="Meng F.-X."/>
            <person name="Wang C.-S."/>
            <person name="Xu X.-W."/>
        </authorList>
    </citation>
    <scope>NUCLEOTIDE SEQUENCE [LARGE SCALE GENOMIC DNA]</scope>
    <source>
        <strain evidence="8 9">V18</strain>
    </source>
</reference>
<dbReference type="GO" id="GO:0003887">
    <property type="term" value="F:DNA-directed DNA polymerase activity"/>
    <property type="evidence" value="ECO:0007669"/>
    <property type="project" value="UniProtKB-KW"/>
</dbReference>
<dbReference type="InterPro" id="IPR027417">
    <property type="entry name" value="P-loop_NTPase"/>
</dbReference>
<dbReference type="SUPFAM" id="SSF52540">
    <property type="entry name" value="P-loop containing nucleoside triphosphate hydrolases"/>
    <property type="match status" value="1"/>
</dbReference>
<dbReference type="InterPro" id="IPR005790">
    <property type="entry name" value="DNA_polIII_delta"/>
</dbReference>
<evidence type="ECO:0000313" key="9">
    <source>
        <dbReference type="Proteomes" id="UP000286576"/>
    </source>
</evidence>
<sequence>MKATQRDYAQAAQKAGKGLRICFFCGADEAGASAAARKLIANLEDPGERVELTGHDLKSDPARLLDEARSTSLFGDSQHIFARVSGDEAYDAINTYCELADRGEADGAWPIYIVATSATDKSRSAKLLIKRSDALVAIFYPPDLRSVTADVRAMADAAGMRLNGNLAERIAHAAGLDVRLAQSEVDKLALYLDASPQSPKQANPEDFDMIGASTEEDGFMPLINAALSGEVRKLPGELRRLREVSLNPVGVALALERRAAQLARLSANLRPGDDMQGFLKSQGVFFREHREVGDQLQRWRGGKLERLVPRLCELHRSLLANSQSAELILLQELAQIARYAAARKGR</sequence>
<protein>
    <recommendedName>
        <fullName evidence="1">DNA-directed DNA polymerase</fullName>
        <ecNumber evidence="1">2.7.7.7</ecNumber>
    </recommendedName>
</protein>
<comment type="caution">
    <text evidence="8">The sequence shown here is derived from an EMBL/GenBank/DDBJ whole genome shotgun (WGS) entry which is preliminary data.</text>
</comment>
<dbReference type="SUPFAM" id="SSF48019">
    <property type="entry name" value="post-AAA+ oligomerization domain-like"/>
    <property type="match status" value="1"/>
</dbReference>
<keyword evidence="4" id="KW-0235">DNA replication</keyword>
<dbReference type="PANTHER" id="PTHR34388:SF1">
    <property type="entry name" value="DNA POLYMERASE III SUBUNIT DELTA"/>
    <property type="match status" value="1"/>
</dbReference>
<evidence type="ECO:0000256" key="4">
    <source>
        <dbReference type="ARBA" id="ARBA00022705"/>
    </source>
</evidence>
<dbReference type="EC" id="2.7.7.7" evidence="1"/>
<keyword evidence="9" id="KW-1185">Reference proteome</keyword>
<accession>A0A418NNR6</accession>
<dbReference type="NCBIfam" id="TIGR01128">
    <property type="entry name" value="holA"/>
    <property type="match status" value="1"/>
</dbReference>
<name>A0A418NNR6_9SPHN</name>
<evidence type="ECO:0000256" key="2">
    <source>
        <dbReference type="ARBA" id="ARBA00022679"/>
    </source>
</evidence>
<gene>
    <name evidence="8" type="ORF">D2V07_16385</name>
</gene>
<comment type="catalytic activity">
    <reaction evidence="7">
        <text>DNA(n) + a 2'-deoxyribonucleoside 5'-triphosphate = DNA(n+1) + diphosphate</text>
        <dbReference type="Rhea" id="RHEA:22508"/>
        <dbReference type="Rhea" id="RHEA-COMP:17339"/>
        <dbReference type="Rhea" id="RHEA-COMP:17340"/>
        <dbReference type="ChEBI" id="CHEBI:33019"/>
        <dbReference type="ChEBI" id="CHEBI:61560"/>
        <dbReference type="ChEBI" id="CHEBI:173112"/>
        <dbReference type="EC" id="2.7.7.7"/>
    </reaction>
</comment>
<dbReference type="PANTHER" id="PTHR34388">
    <property type="entry name" value="DNA POLYMERASE III SUBUNIT DELTA"/>
    <property type="match status" value="1"/>
</dbReference>
<proteinExistence type="inferred from homology"/>
<evidence type="ECO:0000313" key="8">
    <source>
        <dbReference type="EMBL" id="RIV83673.1"/>
    </source>
</evidence>
<evidence type="ECO:0000256" key="6">
    <source>
        <dbReference type="ARBA" id="ARBA00034754"/>
    </source>
</evidence>
<evidence type="ECO:0000256" key="7">
    <source>
        <dbReference type="ARBA" id="ARBA00049244"/>
    </source>
</evidence>
<keyword evidence="2" id="KW-0808">Transferase</keyword>
<dbReference type="GO" id="GO:0003677">
    <property type="term" value="F:DNA binding"/>
    <property type="evidence" value="ECO:0007669"/>
    <property type="project" value="InterPro"/>
</dbReference>
<dbReference type="GO" id="GO:0009360">
    <property type="term" value="C:DNA polymerase III complex"/>
    <property type="evidence" value="ECO:0007669"/>
    <property type="project" value="TreeGrafter"/>
</dbReference>
<dbReference type="OrthoDB" id="9804983at2"/>
<evidence type="ECO:0000256" key="1">
    <source>
        <dbReference type="ARBA" id="ARBA00012417"/>
    </source>
</evidence>
<dbReference type="EMBL" id="QXFL01000009">
    <property type="protein sequence ID" value="RIV83673.1"/>
    <property type="molecule type" value="Genomic_DNA"/>
</dbReference>
<dbReference type="InterPro" id="IPR008921">
    <property type="entry name" value="DNA_pol3_clamp-load_cplx_C"/>
</dbReference>
<dbReference type="GO" id="GO:0006261">
    <property type="term" value="P:DNA-templated DNA replication"/>
    <property type="evidence" value="ECO:0007669"/>
    <property type="project" value="TreeGrafter"/>
</dbReference>
<evidence type="ECO:0000256" key="5">
    <source>
        <dbReference type="ARBA" id="ARBA00022932"/>
    </source>
</evidence>
<keyword evidence="3" id="KW-0548">Nucleotidyltransferase</keyword>
<keyword evidence="5" id="KW-0239">DNA-directed DNA polymerase</keyword>
<dbReference type="AlphaFoldDB" id="A0A418NNR6"/>
<dbReference type="Proteomes" id="UP000286576">
    <property type="component" value="Unassembled WGS sequence"/>
</dbReference>
<dbReference type="RefSeq" id="WP_119587983.1">
    <property type="nucleotide sequence ID" value="NZ_CAWODQ010000029.1"/>
</dbReference>
<dbReference type="Gene3D" id="1.20.272.10">
    <property type="match status" value="1"/>
</dbReference>
<evidence type="ECO:0000256" key="3">
    <source>
        <dbReference type="ARBA" id="ARBA00022695"/>
    </source>
</evidence>